<organism evidence="2 3">
    <name type="scientific">Sorangium cellulosum (strain So ce56)</name>
    <name type="common">Polyangium cellulosum (strain So ce56)</name>
    <dbReference type="NCBI Taxonomy" id="448385"/>
    <lineage>
        <taxon>Bacteria</taxon>
        <taxon>Pseudomonadati</taxon>
        <taxon>Myxococcota</taxon>
        <taxon>Polyangia</taxon>
        <taxon>Polyangiales</taxon>
        <taxon>Polyangiaceae</taxon>
        <taxon>Sorangium</taxon>
    </lineage>
</organism>
<gene>
    <name evidence="2" type="ordered locus">sce3626</name>
</gene>
<name>A9GSJ2_SORC5</name>
<dbReference type="RefSeq" id="WP_012236256.1">
    <property type="nucleotide sequence ID" value="NC_010162.1"/>
</dbReference>
<evidence type="ECO:0000313" key="3">
    <source>
        <dbReference type="Proteomes" id="UP000002139"/>
    </source>
</evidence>
<dbReference type="STRING" id="448385.sce3626"/>
<dbReference type="AlphaFoldDB" id="A9GSJ2"/>
<dbReference type="Proteomes" id="UP000002139">
    <property type="component" value="Chromosome"/>
</dbReference>
<proteinExistence type="predicted"/>
<keyword evidence="3" id="KW-1185">Reference proteome</keyword>
<sequence>MVVVAGGSPPPERRAEEVRRACFQLRGGACALRAFEIDGAAEAEDDDLLRLLGFDEAGTVQARRWLAQQLGSEELAVEVRLSPEQVLLALPDDVLRALSDSYLETLSEETRAAIRERIGRWDGSSADRARRSTRKGLCSRAASPRQAFAESG</sequence>
<evidence type="ECO:0000313" key="2">
    <source>
        <dbReference type="EMBL" id="CAN93786.1"/>
    </source>
</evidence>
<evidence type="ECO:0000256" key="1">
    <source>
        <dbReference type="SAM" id="MobiDB-lite"/>
    </source>
</evidence>
<protein>
    <submittedName>
        <fullName evidence="2">Uncharacterized protein</fullName>
    </submittedName>
</protein>
<dbReference type="EMBL" id="AM746676">
    <property type="protein sequence ID" value="CAN93786.1"/>
    <property type="molecule type" value="Genomic_DNA"/>
</dbReference>
<accession>A9GSJ2</accession>
<dbReference type="HOGENOM" id="CLU_1721149_0_0_7"/>
<feature type="region of interest" description="Disordered" evidence="1">
    <location>
        <begin position="123"/>
        <end position="152"/>
    </location>
</feature>
<dbReference type="KEGG" id="scl:sce3626"/>
<reference evidence="2 3" key="1">
    <citation type="journal article" date="2007" name="Nat. Biotechnol.">
        <title>Complete genome sequence of the myxobacterium Sorangium cellulosum.</title>
        <authorList>
            <person name="Schneiker S."/>
            <person name="Perlova O."/>
            <person name="Kaiser O."/>
            <person name="Gerth K."/>
            <person name="Alici A."/>
            <person name="Altmeyer M.O."/>
            <person name="Bartels D."/>
            <person name="Bekel T."/>
            <person name="Beyer S."/>
            <person name="Bode E."/>
            <person name="Bode H.B."/>
            <person name="Bolten C.J."/>
            <person name="Choudhuri J.V."/>
            <person name="Doss S."/>
            <person name="Elnakady Y.A."/>
            <person name="Frank B."/>
            <person name="Gaigalat L."/>
            <person name="Goesmann A."/>
            <person name="Groeger C."/>
            <person name="Gross F."/>
            <person name="Jelsbak L."/>
            <person name="Jelsbak L."/>
            <person name="Kalinowski J."/>
            <person name="Kegler C."/>
            <person name="Knauber T."/>
            <person name="Konietzny S."/>
            <person name="Kopp M."/>
            <person name="Krause L."/>
            <person name="Krug D."/>
            <person name="Linke B."/>
            <person name="Mahmud T."/>
            <person name="Martinez-Arias R."/>
            <person name="McHardy A.C."/>
            <person name="Merai M."/>
            <person name="Meyer F."/>
            <person name="Mormann S."/>
            <person name="Munoz-Dorado J."/>
            <person name="Perez J."/>
            <person name="Pradella S."/>
            <person name="Rachid S."/>
            <person name="Raddatz G."/>
            <person name="Rosenau F."/>
            <person name="Rueckert C."/>
            <person name="Sasse F."/>
            <person name="Scharfe M."/>
            <person name="Schuster S.C."/>
            <person name="Suen G."/>
            <person name="Treuner-Lange A."/>
            <person name="Velicer G.J."/>
            <person name="Vorholter F.-J."/>
            <person name="Weissman K.J."/>
            <person name="Welch R.D."/>
            <person name="Wenzel S.C."/>
            <person name="Whitworth D.E."/>
            <person name="Wilhelm S."/>
            <person name="Wittmann C."/>
            <person name="Bloecker H."/>
            <person name="Puehler A."/>
            <person name="Mueller R."/>
        </authorList>
    </citation>
    <scope>NUCLEOTIDE SEQUENCE [LARGE SCALE GENOMIC DNA]</scope>
    <source>
        <strain evidence="3">So ce56</strain>
    </source>
</reference>